<dbReference type="Proteomes" id="UP000663852">
    <property type="component" value="Unassembled WGS sequence"/>
</dbReference>
<reference evidence="1" key="1">
    <citation type="submission" date="2021-02" db="EMBL/GenBank/DDBJ databases">
        <authorList>
            <person name="Nowell W R."/>
        </authorList>
    </citation>
    <scope>NUCLEOTIDE SEQUENCE</scope>
</reference>
<protein>
    <submittedName>
        <fullName evidence="1">Uncharacterized protein</fullName>
    </submittedName>
</protein>
<sequence length="146" mass="16808">MPLAISSGLHVRFSGAYIENLKGRLLTSVHRDSKKQHGVSYYLTLQTDFQQGRLEIEFTFLANGYPLKYVQYLLQQFLQRHPSPKNSFSFNKSSYDTFRRDIFPYYNARLLQSMENGSLLLEGVGIAEGAAYSGRVRLNVNGIRYR</sequence>
<comment type="caution">
    <text evidence="1">The sequence shown here is derived from an EMBL/GenBank/DDBJ whole genome shotgun (WGS) entry which is preliminary data.</text>
</comment>
<dbReference type="Proteomes" id="UP000663828">
    <property type="component" value="Unassembled WGS sequence"/>
</dbReference>
<dbReference type="EMBL" id="CAJNOJ010000222">
    <property type="protein sequence ID" value="CAF1307431.1"/>
    <property type="molecule type" value="Genomic_DNA"/>
</dbReference>
<keyword evidence="3" id="KW-1185">Reference proteome</keyword>
<gene>
    <name evidence="1" type="ORF">EDS130_LOCUS30948</name>
    <name evidence="2" type="ORF">XAT740_LOCUS46954</name>
</gene>
<evidence type="ECO:0000313" key="3">
    <source>
        <dbReference type="Proteomes" id="UP000663828"/>
    </source>
</evidence>
<evidence type="ECO:0000313" key="1">
    <source>
        <dbReference type="EMBL" id="CAF1307431.1"/>
    </source>
</evidence>
<dbReference type="EMBL" id="CAJNOR010006414">
    <property type="protein sequence ID" value="CAF1594706.1"/>
    <property type="molecule type" value="Genomic_DNA"/>
</dbReference>
<proteinExistence type="predicted"/>
<evidence type="ECO:0000313" key="4">
    <source>
        <dbReference type="Proteomes" id="UP000663852"/>
    </source>
</evidence>
<dbReference type="AlphaFoldDB" id="A0A815E6Y2"/>
<accession>A0A815E6Y2</accession>
<organism evidence="1 4">
    <name type="scientific">Adineta ricciae</name>
    <name type="common">Rotifer</name>
    <dbReference type="NCBI Taxonomy" id="249248"/>
    <lineage>
        <taxon>Eukaryota</taxon>
        <taxon>Metazoa</taxon>
        <taxon>Spiralia</taxon>
        <taxon>Gnathifera</taxon>
        <taxon>Rotifera</taxon>
        <taxon>Eurotatoria</taxon>
        <taxon>Bdelloidea</taxon>
        <taxon>Adinetida</taxon>
        <taxon>Adinetidae</taxon>
        <taxon>Adineta</taxon>
    </lineage>
</organism>
<evidence type="ECO:0000313" key="2">
    <source>
        <dbReference type="EMBL" id="CAF1594706.1"/>
    </source>
</evidence>
<name>A0A815E6Y2_ADIRI</name>